<keyword evidence="2" id="KW-1185">Reference proteome</keyword>
<name>A0A151NNS3_ALLMI</name>
<proteinExistence type="predicted"/>
<accession>A0A151NNS3</accession>
<evidence type="ECO:0000313" key="2">
    <source>
        <dbReference type="Proteomes" id="UP000050525"/>
    </source>
</evidence>
<dbReference type="Proteomes" id="UP000050525">
    <property type="component" value="Unassembled WGS sequence"/>
</dbReference>
<dbReference type="EMBL" id="AKHW03002524">
    <property type="protein sequence ID" value="KYO38360.1"/>
    <property type="molecule type" value="Genomic_DNA"/>
</dbReference>
<protein>
    <submittedName>
        <fullName evidence="1">Uncharacterized protein</fullName>
    </submittedName>
</protein>
<organism evidence="1 2">
    <name type="scientific">Alligator mississippiensis</name>
    <name type="common">American alligator</name>
    <dbReference type="NCBI Taxonomy" id="8496"/>
    <lineage>
        <taxon>Eukaryota</taxon>
        <taxon>Metazoa</taxon>
        <taxon>Chordata</taxon>
        <taxon>Craniata</taxon>
        <taxon>Vertebrata</taxon>
        <taxon>Euteleostomi</taxon>
        <taxon>Archelosauria</taxon>
        <taxon>Archosauria</taxon>
        <taxon>Crocodylia</taxon>
        <taxon>Alligatoridae</taxon>
        <taxon>Alligatorinae</taxon>
        <taxon>Alligator</taxon>
    </lineage>
</organism>
<evidence type="ECO:0000313" key="1">
    <source>
        <dbReference type="EMBL" id="KYO38360.1"/>
    </source>
</evidence>
<gene>
    <name evidence="1" type="ORF">Y1Q_0015616</name>
</gene>
<dbReference type="AlphaFoldDB" id="A0A151NNS3"/>
<comment type="caution">
    <text evidence="1">The sequence shown here is derived from an EMBL/GenBank/DDBJ whole genome shotgun (WGS) entry which is preliminary data.</text>
</comment>
<sequence length="68" mass="7452">MCQETVPARSISTDANKNFLVDDLPKLALAASSGKLKNSNTRSFSVCRADDKATWTRSTEGLRCSEEE</sequence>
<reference evidence="1 2" key="1">
    <citation type="journal article" date="2012" name="Genome Biol.">
        <title>Sequencing three crocodilian genomes to illuminate the evolution of archosaurs and amniotes.</title>
        <authorList>
            <person name="St John J.A."/>
            <person name="Braun E.L."/>
            <person name="Isberg S.R."/>
            <person name="Miles L.G."/>
            <person name="Chong A.Y."/>
            <person name="Gongora J."/>
            <person name="Dalzell P."/>
            <person name="Moran C."/>
            <person name="Bed'hom B."/>
            <person name="Abzhanov A."/>
            <person name="Burgess S.C."/>
            <person name="Cooksey A.M."/>
            <person name="Castoe T.A."/>
            <person name="Crawford N.G."/>
            <person name="Densmore L.D."/>
            <person name="Drew J.C."/>
            <person name="Edwards S.V."/>
            <person name="Faircloth B.C."/>
            <person name="Fujita M.K."/>
            <person name="Greenwold M.J."/>
            <person name="Hoffmann F.G."/>
            <person name="Howard J.M."/>
            <person name="Iguchi T."/>
            <person name="Janes D.E."/>
            <person name="Khan S.Y."/>
            <person name="Kohno S."/>
            <person name="de Koning A.J."/>
            <person name="Lance S.L."/>
            <person name="McCarthy F.M."/>
            <person name="McCormack J.E."/>
            <person name="Merchant M.E."/>
            <person name="Peterson D.G."/>
            <person name="Pollock D.D."/>
            <person name="Pourmand N."/>
            <person name="Raney B.J."/>
            <person name="Roessler K.A."/>
            <person name="Sanford J.R."/>
            <person name="Sawyer R.H."/>
            <person name="Schmidt C.J."/>
            <person name="Triplett E.W."/>
            <person name="Tuberville T.D."/>
            <person name="Venegas-Anaya M."/>
            <person name="Howard J.T."/>
            <person name="Jarvis E.D."/>
            <person name="Guillette L.J.Jr."/>
            <person name="Glenn T.C."/>
            <person name="Green R.E."/>
            <person name="Ray D.A."/>
        </authorList>
    </citation>
    <scope>NUCLEOTIDE SEQUENCE [LARGE SCALE GENOMIC DNA]</scope>
    <source>
        <strain evidence="1">KSC_2009_1</strain>
    </source>
</reference>